<dbReference type="InterPro" id="IPR050900">
    <property type="entry name" value="Transposase_IS3/IS150/IS904"/>
</dbReference>
<dbReference type="NCBIfam" id="NF033516">
    <property type="entry name" value="transpos_IS3"/>
    <property type="match status" value="1"/>
</dbReference>
<proteinExistence type="predicted"/>
<dbReference type="InterPro" id="IPR001584">
    <property type="entry name" value="Integrase_cat-core"/>
</dbReference>
<dbReference type="EMBL" id="CP036432">
    <property type="protein sequence ID" value="QDV82179.1"/>
    <property type="molecule type" value="Genomic_DNA"/>
</dbReference>
<keyword evidence="5" id="KW-1185">Reference proteome</keyword>
<dbReference type="EMBL" id="CP036432">
    <property type="protein sequence ID" value="QDV87645.1"/>
    <property type="molecule type" value="Genomic_DNA"/>
</dbReference>
<gene>
    <name evidence="2" type="ORF">TBK1r_11040</name>
    <name evidence="3" type="ORF">TBK1r_26250</name>
    <name evidence="4" type="ORF">TBK1r_66760</name>
</gene>
<dbReference type="InterPro" id="IPR036397">
    <property type="entry name" value="RNaseH_sf"/>
</dbReference>
<evidence type="ECO:0000313" key="5">
    <source>
        <dbReference type="Proteomes" id="UP000318081"/>
    </source>
</evidence>
<feature type="domain" description="Integrase catalytic" evidence="1">
    <location>
        <begin position="68"/>
        <end position="236"/>
    </location>
</feature>
<evidence type="ECO:0000259" key="1">
    <source>
        <dbReference type="PROSITE" id="PS50994"/>
    </source>
</evidence>
<name>A0ABX5XQM2_9BACT</name>
<dbReference type="Proteomes" id="UP000318081">
    <property type="component" value="Chromosome"/>
</dbReference>
<accession>A0ABX5XQM2</accession>
<dbReference type="PROSITE" id="PS50994">
    <property type="entry name" value="INTEGRASE"/>
    <property type="match status" value="1"/>
</dbReference>
<reference evidence="2 5" key="1">
    <citation type="submission" date="2019-02" db="EMBL/GenBank/DDBJ databases">
        <title>Deep-cultivation of Planctomycetes and their phenomic and genomic characterization uncovers novel biology.</title>
        <authorList>
            <person name="Wiegand S."/>
            <person name="Jogler M."/>
            <person name="Boedeker C."/>
            <person name="Pinto D."/>
            <person name="Vollmers J."/>
            <person name="Rivas-Marin E."/>
            <person name="Kohn T."/>
            <person name="Peeters S.H."/>
            <person name="Heuer A."/>
            <person name="Rast P."/>
            <person name="Oberbeckmann S."/>
            <person name="Bunk B."/>
            <person name="Jeske O."/>
            <person name="Meyerdierks A."/>
            <person name="Storesund J.E."/>
            <person name="Kallscheuer N."/>
            <person name="Luecker S."/>
            <person name="Lage O.M."/>
            <person name="Pohl T."/>
            <person name="Merkel B.J."/>
            <person name="Hornburger P."/>
            <person name="Mueller R.-W."/>
            <person name="Bruemmer F."/>
            <person name="Labrenz M."/>
            <person name="Spormann A.M."/>
            <person name="Op den Camp H."/>
            <person name="Overmann J."/>
            <person name="Amann R."/>
            <person name="Jetten M.S.M."/>
            <person name="Mascher T."/>
            <person name="Medema M.H."/>
            <person name="Devos D.P."/>
            <person name="Kaster A.-K."/>
            <person name="Ovreas L."/>
            <person name="Rohde M."/>
            <person name="Galperin M.Y."/>
            <person name="Jogler C."/>
        </authorList>
    </citation>
    <scope>NUCLEOTIDE SEQUENCE [LARGE SCALE GENOMIC DNA]</scope>
    <source>
        <strain evidence="2 5">TBK1r</strain>
    </source>
</reference>
<organism evidence="2 5">
    <name type="scientific">Stieleria magnilauensis</name>
    <dbReference type="NCBI Taxonomy" id="2527963"/>
    <lineage>
        <taxon>Bacteria</taxon>
        <taxon>Pseudomonadati</taxon>
        <taxon>Planctomycetota</taxon>
        <taxon>Planctomycetia</taxon>
        <taxon>Pirellulales</taxon>
        <taxon>Pirellulaceae</taxon>
        <taxon>Stieleria</taxon>
    </lineage>
</organism>
<dbReference type="Gene3D" id="3.30.420.10">
    <property type="entry name" value="Ribonuclease H-like superfamily/Ribonuclease H"/>
    <property type="match status" value="1"/>
</dbReference>
<dbReference type="SUPFAM" id="SSF53098">
    <property type="entry name" value="Ribonuclease H-like"/>
    <property type="match status" value="1"/>
</dbReference>
<dbReference type="InterPro" id="IPR012337">
    <property type="entry name" value="RNaseH-like_sf"/>
</dbReference>
<protein>
    <submittedName>
        <fullName evidence="2">Integrase core domain protein</fullName>
    </submittedName>
</protein>
<dbReference type="Pfam" id="PF13276">
    <property type="entry name" value="HTH_21"/>
    <property type="match status" value="1"/>
</dbReference>
<dbReference type="Pfam" id="PF00665">
    <property type="entry name" value="rve"/>
    <property type="match status" value="1"/>
</dbReference>
<dbReference type="Pfam" id="PF13333">
    <property type="entry name" value="rve_2"/>
    <property type="match status" value="1"/>
</dbReference>
<evidence type="ECO:0000313" key="2">
    <source>
        <dbReference type="EMBL" id="QDV82179.1"/>
    </source>
</evidence>
<evidence type="ECO:0000313" key="4">
    <source>
        <dbReference type="EMBL" id="QDV87645.1"/>
    </source>
</evidence>
<sequence>MIIDIFWKHRRRYGARRIVSELADRGIVVCRRTVAEAMKLQGLRAIQPKSFKPKTTESRHRLGYSPNLLLDPFELNTINRLWVADITYIPIAGRRFAYLSMVMDRFSRRIIGWKLDVTMTEQLVIDGLKDAIRSRQPGRDLIHHSDRGGQYAGNRFRQILKRSSIRQSMSRAGDCYDNAFMESCFGTIKTELEITEYETVTEGERKLGGYFGYYNRDRKHSSLGYQTPTQFESTHPGQK</sequence>
<dbReference type="PANTHER" id="PTHR46889">
    <property type="entry name" value="TRANSPOSASE INSF FOR INSERTION SEQUENCE IS3B-RELATED"/>
    <property type="match status" value="1"/>
</dbReference>
<dbReference type="PANTHER" id="PTHR46889:SF7">
    <property type="entry name" value="TRANSPOSASE FOR INSERTION SEQUENCE ELEMENT IS904"/>
    <property type="match status" value="1"/>
</dbReference>
<dbReference type="InterPro" id="IPR048020">
    <property type="entry name" value="Transpos_IS3"/>
</dbReference>
<evidence type="ECO:0000313" key="3">
    <source>
        <dbReference type="EMBL" id="QDV83683.1"/>
    </source>
</evidence>
<dbReference type="EMBL" id="CP036432">
    <property type="protein sequence ID" value="QDV83683.1"/>
    <property type="molecule type" value="Genomic_DNA"/>
</dbReference>
<dbReference type="InterPro" id="IPR025948">
    <property type="entry name" value="HTH-like_dom"/>
</dbReference>